<sequence>MIRIKIDVLPRLKENGYSTYKLRKDGILSESTIQKLRERKVVSFETIDWLCGTLDLQPGDIIEYVKCDSNDKYDYLPITTDKKETAIEKQEECDKFKQQIAAPYRSNTDNKDDGVVPW</sequence>
<name>A0AAE3IJ90_9FIRM</name>
<dbReference type="Pfam" id="PF13443">
    <property type="entry name" value="HTH_26"/>
    <property type="match status" value="1"/>
</dbReference>
<dbReference type="InterPro" id="IPR010982">
    <property type="entry name" value="Lambda_DNA-bd_dom_sf"/>
</dbReference>
<evidence type="ECO:0000259" key="2">
    <source>
        <dbReference type="Pfam" id="PF13443"/>
    </source>
</evidence>
<dbReference type="AlphaFoldDB" id="A0AAE3IJ90"/>
<proteinExistence type="predicted"/>
<feature type="region of interest" description="Disordered" evidence="1">
    <location>
        <begin position="98"/>
        <end position="118"/>
    </location>
</feature>
<reference evidence="3 4" key="1">
    <citation type="journal article" date="2021" name="ISME Commun">
        <title>Automated analysis of genomic sequences facilitates high-throughput and comprehensive description of bacteria.</title>
        <authorList>
            <person name="Hitch T.C.A."/>
        </authorList>
    </citation>
    <scope>NUCLEOTIDE SEQUENCE [LARGE SCALE GENOMIC DNA]</scope>
    <source>
        <strain evidence="3 4">Sanger_31</strain>
    </source>
</reference>
<dbReference type="Gene3D" id="1.10.260.40">
    <property type="entry name" value="lambda repressor-like DNA-binding domains"/>
    <property type="match status" value="1"/>
</dbReference>
<evidence type="ECO:0000313" key="3">
    <source>
        <dbReference type="EMBL" id="MCU6706434.1"/>
    </source>
</evidence>
<protein>
    <submittedName>
        <fullName evidence="3">Helix-turn-helix transcriptional regulator</fullName>
    </submittedName>
</protein>
<dbReference type="Proteomes" id="UP001208131">
    <property type="component" value="Unassembled WGS sequence"/>
</dbReference>
<comment type="caution">
    <text evidence="3">The sequence shown here is derived from an EMBL/GenBank/DDBJ whole genome shotgun (WGS) entry which is preliminary data.</text>
</comment>
<dbReference type="GO" id="GO:0003677">
    <property type="term" value="F:DNA binding"/>
    <property type="evidence" value="ECO:0007669"/>
    <property type="project" value="InterPro"/>
</dbReference>
<evidence type="ECO:0000256" key="1">
    <source>
        <dbReference type="SAM" id="MobiDB-lite"/>
    </source>
</evidence>
<gene>
    <name evidence="3" type="ORF">OCV57_10940</name>
</gene>
<dbReference type="InterPro" id="IPR001387">
    <property type="entry name" value="Cro/C1-type_HTH"/>
</dbReference>
<dbReference type="EMBL" id="JAOQJZ010000012">
    <property type="protein sequence ID" value="MCU6706434.1"/>
    <property type="molecule type" value="Genomic_DNA"/>
</dbReference>
<evidence type="ECO:0000313" key="4">
    <source>
        <dbReference type="Proteomes" id="UP001208131"/>
    </source>
</evidence>
<keyword evidence="4" id="KW-1185">Reference proteome</keyword>
<dbReference type="RefSeq" id="WP_195221583.1">
    <property type="nucleotide sequence ID" value="NZ_JAOQJZ010000012.1"/>
</dbReference>
<feature type="compositionally biased region" description="Basic and acidic residues" evidence="1">
    <location>
        <begin position="108"/>
        <end position="118"/>
    </location>
</feature>
<feature type="domain" description="HTH cro/C1-type" evidence="2">
    <location>
        <begin position="12"/>
        <end position="66"/>
    </location>
</feature>
<accession>A0AAE3IJ90</accession>
<organism evidence="3 4">
    <name type="scientific">Hominimerdicola aceti</name>
    <dbReference type="NCBI Taxonomy" id="2981726"/>
    <lineage>
        <taxon>Bacteria</taxon>
        <taxon>Bacillati</taxon>
        <taxon>Bacillota</taxon>
        <taxon>Clostridia</taxon>
        <taxon>Eubacteriales</taxon>
        <taxon>Oscillospiraceae</taxon>
        <taxon>Hominimerdicola</taxon>
    </lineage>
</organism>